<dbReference type="FunFam" id="1.25.40.10:FF:000361">
    <property type="entry name" value="Pentatricopeptide repeat-containing protein chloroplastic"/>
    <property type="match status" value="1"/>
</dbReference>
<feature type="repeat" description="PPR" evidence="2">
    <location>
        <begin position="376"/>
        <end position="410"/>
    </location>
</feature>
<feature type="repeat" description="PPR" evidence="2">
    <location>
        <begin position="274"/>
        <end position="308"/>
    </location>
</feature>
<keyword evidence="3" id="KW-1185">Reference proteome</keyword>
<name>A0A6I9QRC8_ELAGV</name>
<dbReference type="InterPro" id="IPR046848">
    <property type="entry name" value="E_motif"/>
</dbReference>
<gene>
    <name evidence="4" type="primary">LOC105038694</name>
</gene>
<feature type="repeat" description="PPR" evidence="2">
    <location>
        <begin position="478"/>
        <end position="512"/>
    </location>
</feature>
<dbReference type="InterPro" id="IPR011990">
    <property type="entry name" value="TPR-like_helical_dom_sf"/>
</dbReference>
<feature type="repeat" description="PPR" evidence="2">
    <location>
        <begin position="709"/>
        <end position="743"/>
    </location>
</feature>
<dbReference type="NCBIfam" id="TIGR00756">
    <property type="entry name" value="PPR"/>
    <property type="match status" value="8"/>
</dbReference>
<dbReference type="FunCoup" id="A0A6I9QRC8">
    <property type="interactions" value="1602"/>
</dbReference>
<reference evidence="4" key="1">
    <citation type="submission" date="2025-08" db="UniProtKB">
        <authorList>
            <consortium name="RefSeq"/>
        </authorList>
    </citation>
    <scope>IDENTIFICATION</scope>
</reference>
<dbReference type="Pfam" id="PF20431">
    <property type="entry name" value="E_motif"/>
    <property type="match status" value="1"/>
</dbReference>
<feature type="repeat" description="PPR" evidence="2">
    <location>
        <begin position="744"/>
        <end position="779"/>
    </location>
</feature>
<evidence type="ECO:0000256" key="2">
    <source>
        <dbReference type="PROSITE-ProRule" id="PRU00708"/>
    </source>
</evidence>
<dbReference type="Pfam" id="PF13812">
    <property type="entry name" value="PPR_3"/>
    <property type="match status" value="1"/>
</dbReference>
<dbReference type="KEGG" id="egu:105038694"/>
<dbReference type="InterPro" id="IPR002885">
    <property type="entry name" value="PPR_rpt"/>
</dbReference>
<dbReference type="GO" id="GO:0003723">
    <property type="term" value="F:RNA binding"/>
    <property type="evidence" value="ECO:0007669"/>
    <property type="project" value="InterPro"/>
</dbReference>
<dbReference type="FunFam" id="1.25.40.10:FF:000090">
    <property type="entry name" value="Pentatricopeptide repeat-containing protein, chloroplastic"/>
    <property type="match status" value="1"/>
</dbReference>
<accession>A0A6I9QRC8</accession>
<dbReference type="PANTHER" id="PTHR47926:SF481">
    <property type="entry name" value="TETRATRICOPEPTIDE-LIKE HELICAL DOMAIN SUPERFAMILY"/>
    <property type="match status" value="1"/>
</dbReference>
<dbReference type="FunFam" id="1.25.40.10:FF:000412">
    <property type="entry name" value="Putative pentatricopeptide repeat-containing protein"/>
    <property type="match status" value="1"/>
</dbReference>
<dbReference type="AlphaFoldDB" id="A0A6I9QRC8"/>
<keyword evidence="1" id="KW-0677">Repeat</keyword>
<feature type="repeat" description="PPR" evidence="2">
    <location>
        <begin position="609"/>
        <end position="643"/>
    </location>
</feature>
<dbReference type="Pfam" id="PF01535">
    <property type="entry name" value="PPR"/>
    <property type="match status" value="7"/>
</dbReference>
<dbReference type="RefSeq" id="XP_010912874.2">
    <property type="nucleotide sequence ID" value="XM_010914572.3"/>
</dbReference>
<dbReference type="PANTHER" id="PTHR47926">
    <property type="entry name" value="PENTATRICOPEPTIDE REPEAT-CONTAINING PROTEIN"/>
    <property type="match status" value="1"/>
</dbReference>
<dbReference type="GeneID" id="105038694"/>
<proteinExistence type="predicted"/>
<protein>
    <submittedName>
        <fullName evidence="4">Pentatricopeptide repeat-containing protein At5g08490</fullName>
    </submittedName>
</protein>
<dbReference type="FunFam" id="1.25.40.10:FF:000781">
    <property type="entry name" value="Pentatricopeptide repeat-containing protein"/>
    <property type="match status" value="1"/>
</dbReference>
<feature type="repeat" description="PPR" evidence="2">
    <location>
        <begin position="68"/>
        <end position="102"/>
    </location>
</feature>
<dbReference type="OrthoDB" id="1904892at2759"/>
<dbReference type="GO" id="GO:0009451">
    <property type="term" value="P:RNA modification"/>
    <property type="evidence" value="ECO:0007669"/>
    <property type="project" value="InterPro"/>
</dbReference>
<evidence type="ECO:0000256" key="1">
    <source>
        <dbReference type="ARBA" id="ARBA00022737"/>
    </source>
</evidence>
<dbReference type="Pfam" id="PF13041">
    <property type="entry name" value="PPR_2"/>
    <property type="match status" value="4"/>
</dbReference>
<dbReference type="Gene3D" id="1.25.40.10">
    <property type="entry name" value="Tetratricopeptide repeat domain"/>
    <property type="match status" value="6"/>
</dbReference>
<organism evidence="3 4">
    <name type="scientific">Elaeis guineensis var. tenera</name>
    <name type="common">Oil palm</name>
    <dbReference type="NCBI Taxonomy" id="51953"/>
    <lineage>
        <taxon>Eukaryota</taxon>
        <taxon>Viridiplantae</taxon>
        <taxon>Streptophyta</taxon>
        <taxon>Embryophyta</taxon>
        <taxon>Tracheophyta</taxon>
        <taxon>Spermatophyta</taxon>
        <taxon>Magnoliopsida</taxon>
        <taxon>Liliopsida</taxon>
        <taxon>Arecaceae</taxon>
        <taxon>Arecoideae</taxon>
        <taxon>Cocoseae</taxon>
        <taxon>Elaeidinae</taxon>
        <taxon>Elaeis</taxon>
    </lineage>
</organism>
<dbReference type="PROSITE" id="PS51375">
    <property type="entry name" value="PPR"/>
    <property type="match status" value="8"/>
</dbReference>
<evidence type="ECO:0000313" key="4">
    <source>
        <dbReference type="RefSeq" id="XP_010912874.2"/>
    </source>
</evidence>
<dbReference type="InParanoid" id="A0A6I9QRC8"/>
<sequence>MIPPYNHSVSSFRSILFCLQRSINKGILAKISLPPKSQTSFLCSLVGYTEQGHQLNAHELLDEILIPDYKSCNKMIKSYTTDYQYLEALSVFRWMQKARLRPDSFALAAAVKSSGTMHDARLGGMLHAFAVKGGFSTFLAVEKALMDMYARFDMLSDSRQVFREMSWRDSVSWNVLLSGYARAQLYGDAMDLFHAMHGYGDEEVKPTAVTMAVILPICAKLKSLKAGQSVHAYVIKMGLDLDTLVGNALVSMYAKCGSIINDAYRAFCHIAWKDVISWNSMIAGYCDNGFFGEAFELFCRMILSGLQPNYATVANILPICASVEDGWHYGRELHCYALRCGLEVELTVCNALLTHYSKVGDMKAVESVFGKMHSRDLVTWNTVIAGYALNGWISRAINLFHELLSNEIKPDSITLISVLPVYAQANDLQAGKKIHGYILRHPLLCQETSTGNALISLYGKCGELDNAVKTFKGIPERDIISWNAMLSAYADTEQLEKFMDMLNQMNVEGIQPDPVTILSVLQVSAFHGIKKVREAHAYSLRAGFTIQMTVGNAILDAYAKCGSIDDAFGMFRSLTGKNVVTGNTMISGYLKHGCQEFAEMIFGQMCERDLTTWNLMIQVYAQNDCIDRAFGLFHELQHKGMKPDNVGIMSIVAACARLASVHLVRQCHGYIIRASLGDSYLEGALLDSYAKCGSINDACKLFQTSYQKDLVTYTAMLGGYAMHGMAQESLGVFSQMLVLDIKPDHVIITSLLSACSHAGLVDEGWKLFKSISKIHGIKPTMEHYACMVDLLARRGCFREAYNFIKDMPCEANGNLWGTLLGACKTYGEVEVGRLVADHLFDVDTGNIGNYVVMSNIFAADGRWNGVEQVRRLMKAKDLKKPAGCSWIEVERMRHAFVAGDLSHPLRPIIYSTLRTLDRQIKDPLSPRK</sequence>
<dbReference type="InterPro" id="IPR046960">
    <property type="entry name" value="PPR_At4g14850-like_plant"/>
</dbReference>
<dbReference type="Proteomes" id="UP000504607">
    <property type="component" value="Chromosome 2"/>
</dbReference>
<feature type="repeat" description="PPR" evidence="2">
    <location>
        <begin position="169"/>
        <end position="203"/>
    </location>
</feature>
<evidence type="ECO:0000313" key="3">
    <source>
        <dbReference type="Proteomes" id="UP000504607"/>
    </source>
</evidence>